<sequence length="71" mass="8434">MFTSCFFRKCTGLFTRLNEKLEFSSFLVTKIRFRCLIKVIFCIYAISMKQPGKINEEFLHKSLLVPISYTR</sequence>
<evidence type="ECO:0000313" key="1">
    <source>
        <dbReference type="EMBL" id="KOF71569.1"/>
    </source>
</evidence>
<organism evidence="1">
    <name type="scientific">Octopus bimaculoides</name>
    <name type="common">California two-spotted octopus</name>
    <dbReference type="NCBI Taxonomy" id="37653"/>
    <lineage>
        <taxon>Eukaryota</taxon>
        <taxon>Metazoa</taxon>
        <taxon>Spiralia</taxon>
        <taxon>Lophotrochozoa</taxon>
        <taxon>Mollusca</taxon>
        <taxon>Cephalopoda</taxon>
        <taxon>Coleoidea</taxon>
        <taxon>Octopodiformes</taxon>
        <taxon>Octopoda</taxon>
        <taxon>Incirrata</taxon>
        <taxon>Octopodidae</taxon>
        <taxon>Octopus</taxon>
    </lineage>
</organism>
<reference evidence="1" key="1">
    <citation type="submission" date="2015-07" db="EMBL/GenBank/DDBJ databases">
        <title>MeaNS - Measles Nucleotide Surveillance Program.</title>
        <authorList>
            <person name="Tran T."/>
            <person name="Druce J."/>
        </authorList>
    </citation>
    <scope>NUCLEOTIDE SEQUENCE</scope>
    <source>
        <strain evidence="1">UCB-OBI-ISO-001</strain>
        <tissue evidence="1">Gonad</tissue>
    </source>
</reference>
<dbReference type="AlphaFoldDB" id="A0A0L8G3Y7"/>
<accession>A0A0L8G3Y7</accession>
<gene>
    <name evidence="1" type="ORF">OCBIM_22000885mg</name>
</gene>
<protein>
    <submittedName>
        <fullName evidence="1">Uncharacterized protein</fullName>
    </submittedName>
</protein>
<name>A0A0L8G3Y7_OCTBM</name>
<proteinExistence type="predicted"/>
<dbReference type="EMBL" id="KQ424103">
    <property type="protein sequence ID" value="KOF71569.1"/>
    <property type="molecule type" value="Genomic_DNA"/>
</dbReference>